<dbReference type="CDD" id="cd00156">
    <property type="entry name" value="REC"/>
    <property type="match status" value="1"/>
</dbReference>
<proteinExistence type="predicted"/>
<dbReference type="Gene3D" id="3.40.50.2300">
    <property type="match status" value="1"/>
</dbReference>
<dbReference type="SMART" id="SM00448">
    <property type="entry name" value="REC"/>
    <property type="match status" value="1"/>
</dbReference>
<evidence type="ECO:0000313" key="5">
    <source>
        <dbReference type="Proteomes" id="UP000215703"/>
    </source>
</evidence>
<dbReference type="RefSeq" id="WP_095424863.1">
    <property type="nucleotide sequence ID" value="NZ_CP029425.2"/>
</dbReference>
<dbReference type="InterPro" id="IPR011006">
    <property type="entry name" value="CheY-like_superfamily"/>
</dbReference>
<protein>
    <submittedName>
        <fullName evidence="4">Response regulator</fullName>
    </submittedName>
</protein>
<dbReference type="PANTHER" id="PTHR44591:SF21">
    <property type="entry name" value="TWO-COMPONENT RESPONSE REGULATOR"/>
    <property type="match status" value="1"/>
</dbReference>
<dbReference type="SUPFAM" id="SSF52172">
    <property type="entry name" value="CheY-like"/>
    <property type="match status" value="1"/>
</dbReference>
<dbReference type="Proteomes" id="UP000215703">
    <property type="component" value="Chromosome"/>
</dbReference>
<name>A0A2U8P4H6_9BRAD</name>
<dbReference type="GO" id="GO:0000160">
    <property type="term" value="P:phosphorelay signal transduction system"/>
    <property type="evidence" value="ECO:0007669"/>
    <property type="project" value="InterPro"/>
</dbReference>
<reference evidence="4 5" key="2">
    <citation type="journal article" date="2017" name="Syst. Appl. Microbiol.">
        <title>Soybeans inoculated with root zone soils of Canadian native legumes harbour diverse and novel Bradyrhizobium spp. that possess agricultural potential.</title>
        <authorList>
            <person name="Bromfield E.S.P."/>
            <person name="Cloutier S."/>
            <person name="Tambong J.T."/>
            <person name="Tran Thi T.V."/>
        </authorList>
    </citation>
    <scope>NUCLEOTIDE SEQUENCE [LARGE SCALE GENOMIC DNA]</scope>
    <source>
        <strain evidence="4 5">OO99</strain>
    </source>
</reference>
<evidence type="ECO:0000256" key="2">
    <source>
        <dbReference type="PROSITE-ProRule" id="PRU00169"/>
    </source>
</evidence>
<feature type="domain" description="Response regulatory" evidence="3">
    <location>
        <begin position="10"/>
        <end position="125"/>
    </location>
</feature>
<reference evidence="4 5" key="1">
    <citation type="journal article" date="2014" name="Int. J. Syst. Evol. Microbiol.">
        <title>Bradyrhizobium ottawaense sp. nov., a symbiotic nitrogen fixing bacterium from root nodules of soybeans in Canada.</title>
        <authorList>
            <person name="Yu X."/>
            <person name="Cloutier S."/>
            <person name="Tambong J.T."/>
            <person name="Bromfield E.S."/>
        </authorList>
    </citation>
    <scope>NUCLEOTIDE SEQUENCE [LARGE SCALE GENOMIC DNA]</scope>
    <source>
        <strain evidence="4 5">OO99</strain>
    </source>
</reference>
<dbReference type="EMBL" id="CP029425">
    <property type="protein sequence ID" value="AWL92641.1"/>
    <property type="molecule type" value="Genomic_DNA"/>
</dbReference>
<dbReference type="PANTHER" id="PTHR44591">
    <property type="entry name" value="STRESS RESPONSE REGULATOR PROTEIN 1"/>
    <property type="match status" value="1"/>
</dbReference>
<evidence type="ECO:0000256" key="1">
    <source>
        <dbReference type="ARBA" id="ARBA00022553"/>
    </source>
</evidence>
<sequence>MEGEFVELPTVLVVEDDEAVQGVVADVLNEGGFEPATARTGEEAVTLLKGRQTNYSALVTDINLLGRFNGWEVARAAREVDPNFPVVYMTGAAADEWAILGVPNSILLRKPFAPAQIVTAISQLLNVGPGPASGN</sequence>
<dbReference type="GeneID" id="92963110"/>
<organism evidence="4 5">
    <name type="scientific">Bradyrhizobium ottawaense</name>
    <dbReference type="NCBI Taxonomy" id="931866"/>
    <lineage>
        <taxon>Bacteria</taxon>
        <taxon>Pseudomonadati</taxon>
        <taxon>Pseudomonadota</taxon>
        <taxon>Alphaproteobacteria</taxon>
        <taxon>Hyphomicrobiales</taxon>
        <taxon>Nitrobacteraceae</taxon>
        <taxon>Bradyrhizobium</taxon>
    </lineage>
</organism>
<feature type="modified residue" description="4-aspartylphosphate" evidence="2">
    <location>
        <position position="61"/>
    </location>
</feature>
<evidence type="ECO:0000313" key="4">
    <source>
        <dbReference type="EMBL" id="AWL92641.1"/>
    </source>
</evidence>
<dbReference type="InterPro" id="IPR050595">
    <property type="entry name" value="Bact_response_regulator"/>
</dbReference>
<dbReference type="Pfam" id="PF00072">
    <property type="entry name" value="Response_reg"/>
    <property type="match status" value="1"/>
</dbReference>
<dbReference type="PROSITE" id="PS50110">
    <property type="entry name" value="RESPONSE_REGULATORY"/>
    <property type="match status" value="1"/>
</dbReference>
<accession>A0A2U8P4H6</accession>
<evidence type="ECO:0000259" key="3">
    <source>
        <dbReference type="PROSITE" id="PS50110"/>
    </source>
</evidence>
<dbReference type="AlphaFoldDB" id="A0A2U8P4H6"/>
<dbReference type="KEGG" id="bot:CIT37_10770"/>
<keyword evidence="1 2" id="KW-0597">Phosphoprotein</keyword>
<dbReference type="InterPro" id="IPR001789">
    <property type="entry name" value="Sig_transdc_resp-reg_receiver"/>
</dbReference>
<gene>
    <name evidence="4" type="ORF">CIT37_10770</name>
</gene>